<feature type="active site" description="Proton acceptor" evidence="4">
    <location>
        <position position="89"/>
    </location>
</feature>
<comment type="catalytic activity">
    <reaction evidence="4">
        <text>UTP + H2O = UMP + diphosphate + H(+)</text>
        <dbReference type="Rhea" id="RHEA:29395"/>
        <dbReference type="ChEBI" id="CHEBI:15377"/>
        <dbReference type="ChEBI" id="CHEBI:15378"/>
        <dbReference type="ChEBI" id="CHEBI:33019"/>
        <dbReference type="ChEBI" id="CHEBI:46398"/>
        <dbReference type="ChEBI" id="CHEBI:57865"/>
        <dbReference type="EC" id="3.6.1.9"/>
    </reaction>
</comment>
<comment type="cofactor">
    <cofactor evidence="1 4">
        <name>a divalent metal cation</name>
        <dbReference type="ChEBI" id="CHEBI:60240"/>
    </cofactor>
</comment>
<comment type="catalytic activity">
    <reaction evidence="4">
        <text>dTTP + H2O = dTMP + diphosphate + H(+)</text>
        <dbReference type="Rhea" id="RHEA:28534"/>
        <dbReference type="ChEBI" id="CHEBI:15377"/>
        <dbReference type="ChEBI" id="CHEBI:15378"/>
        <dbReference type="ChEBI" id="CHEBI:33019"/>
        <dbReference type="ChEBI" id="CHEBI:37568"/>
        <dbReference type="ChEBI" id="CHEBI:63528"/>
        <dbReference type="EC" id="3.6.1.9"/>
    </reaction>
</comment>
<organism evidence="5 6">
    <name type="scientific">Derxia gummosa DSM 723</name>
    <dbReference type="NCBI Taxonomy" id="1121388"/>
    <lineage>
        <taxon>Bacteria</taxon>
        <taxon>Pseudomonadati</taxon>
        <taxon>Pseudomonadota</taxon>
        <taxon>Betaproteobacteria</taxon>
        <taxon>Burkholderiales</taxon>
        <taxon>Alcaligenaceae</taxon>
        <taxon>Derxia</taxon>
    </lineage>
</organism>
<dbReference type="GO" id="GO:0009117">
    <property type="term" value="P:nucleotide metabolic process"/>
    <property type="evidence" value="ECO:0007669"/>
    <property type="project" value="UniProtKB-KW"/>
</dbReference>
<dbReference type="InterPro" id="IPR029001">
    <property type="entry name" value="ITPase-like_fam"/>
</dbReference>
<dbReference type="Gene3D" id="3.90.950.10">
    <property type="match status" value="1"/>
</dbReference>
<keyword evidence="2 4" id="KW-0378">Hydrolase</keyword>
<proteinExistence type="inferred from homology"/>
<feature type="site" description="Important for substrate specificity" evidence="4">
    <location>
        <position position="90"/>
    </location>
</feature>
<evidence type="ECO:0000313" key="6">
    <source>
        <dbReference type="RefSeq" id="WP_028311027.1"/>
    </source>
</evidence>
<dbReference type="AlphaFoldDB" id="A0A8B6X2V5"/>
<dbReference type="PIRSF" id="PIRSF006305">
    <property type="entry name" value="Maf"/>
    <property type="match status" value="1"/>
</dbReference>
<dbReference type="CDD" id="cd00555">
    <property type="entry name" value="Maf"/>
    <property type="match status" value="1"/>
</dbReference>
<dbReference type="PANTHER" id="PTHR43213">
    <property type="entry name" value="BIFUNCTIONAL DTTP/UTP PYROPHOSPHATASE/METHYLTRANSFERASE PROTEIN-RELATED"/>
    <property type="match status" value="1"/>
</dbReference>
<evidence type="ECO:0000313" key="5">
    <source>
        <dbReference type="Proteomes" id="UP000675920"/>
    </source>
</evidence>
<keyword evidence="3 4" id="KW-0546">Nucleotide metabolism</keyword>
<dbReference type="Pfam" id="PF02545">
    <property type="entry name" value="Maf"/>
    <property type="match status" value="1"/>
</dbReference>
<dbReference type="EC" id="3.6.1.9" evidence="4"/>
<name>A0A8B6X2V5_9BURK</name>
<reference evidence="6" key="2">
    <citation type="submission" date="2025-08" db="UniProtKB">
        <authorList>
            <consortium name="RefSeq"/>
        </authorList>
    </citation>
    <scope>IDENTIFICATION</scope>
</reference>
<dbReference type="GO" id="GO:0047429">
    <property type="term" value="F:nucleoside triphosphate diphosphatase activity"/>
    <property type="evidence" value="ECO:0007669"/>
    <property type="project" value="UniProtKB-EC"/>
</dbReference>
<reference evidence="6" key="1">
    <citation type="journal article" date="2013" name="Chem. Biol.">
        <title>Biochemical and structural studies of conserved Maf proteins revealed nucleotide pyrophosphatases with a preference for modified nucleotides.</title>
        <authorList>
            <person name="Tchigvintsev A."/>
            <person name="Tchigvintsev D."/>
            <person name="Flick R."/>
            <person name="Popovic A."/>
            <person name="Dong A."/>
            <person name="Xu X."/>
            <person name="Brown G."/>
            <person name="Lu W."/>
            <person name="Wu H."/>
            <person name="Cui H."/>
            <person name="Dombrowski L."/>
            <person name="Joo J.C."/>
            <person name="Beloglazova N."/>
            <person name="Min J."/>
            <person name="Savchenko A."/>
            <person name="Caudy A.A."/>
            <person name="Rabinowitz J.D."/>
            <person name="Murzin A.G."/>
            <person name="Yakunin A.F."/>
        </authorList>
    </citation>
    <scope>NUCLEOTIDE SEQUENCE</scope>
</reference>
<evidence type="ECO:0000256" key="1">
    <source>
        <dbReference type="ARBA" id="ARBA00001968"/>
    </source>
</evidence>
<dbReference type="OrthoDB" id="9807767at2"/>
<comment type="subcellular location">
    <subcellularLocation>
        <location evidence="4">Cytoplasm</location>
    </subcellularLocation>
</comment>
<feature type="site" description="Important for substrate specificity" evidence="4">
    <location>
        <position position="18"/>
    </location>
</feature>
<dbReference type="RefSeq" id="WP_028311027.1">
    <property type="nucleotide sequence ID" value="NZ_AXWS01000008.1"/>
</dbReference>
<dbReference type="PANTHER" id="PTHR43213:SF5">
    <property type="entry name" value="BIFUNCTIONAL DTTP_UTP PYROPHOSPHATASE_METHYLTRANSFERASE PROTEIN-RELATED"/>
    <property type="match status" value="1"/>
</dbReference>
<evidence type="ECO:0000256" key="2">
    <source>
        <dbReference type="ARBA" id="ARBA00022801"/>
    </source>
</evidence>
<keyword evidence="4" id="KW-0963">Cytoplasm</keyword>
<comment type="similarity">
    <text evidence="4">Belongs to the Maf family. YhdE subfamily.</text>
</comment>
<dbReference type="InterPro" id="IPR003697">
    <property type="entry name" value="Maf-like"/>
</dbReference>
<dbReference type="SUPFAM" id="SSF52972">
    <property type="entry name" value="ITPase-like"/>
    <property type="match status" value="1"/>
</dbReference>
<dbReference type="HAMAP" id="MF_00528">
    <property type="entry name" value="Maf"/>
    <property type="match status" value="1"/>
</dbReference>
<accession>A0A8B6X2V5</accession>
<protein>
    <recommendedName>
        <fullName evidence="4">dTTP/UTP pyrophosphatase</fullName>
        <shortName evidence="4">dTTPase/UTPase</shortName>
        <ecNumber evidence="4">3.6.1.9</ecNumber>
    </recommendedName>
    <alternativeName>
        <fullName evidence="4">Nucleoside triphosphate pyrophosphatase</fullName>
    </alternativeName>
    <alternativeName>
        <fullName evidence="4">Nucleotide pyrophosphatase</fullName>
        <shortName evidence="4">Nucleotide PPase</shortName>
    </alternativeName>
</protein>
<feature type="site" description="Important for substrate specificity" evidence="4">
    <location>
        <position position="172"/>
    </location>
</feature>
<comment type="caution">
    <text evidence="4">Lacks conserved residue(s) required for the propagation of feature annotation.</text>
</comment>
<evidence type="ECO:0000256" key="3">
    <source>
        <dbReference type="ARBA" id="ARBA00023080"/>
    </source>
</evidence>
<dbReference type="GO" id="GO:0005737">
    <property type="term" value="C:cytoplasm"/>
    <property type="evidence" value="ECO:0007669"/>
    <property type="project" value="UniProtKB-SubCell"/>
</dbReference>
<dbReference type="Proteomes" id="UP000675920">
    <property type="component" value="Unplaced"/>
</dbReference>
<sequence length="215" mass="22872">MPKSRTPDRIWLASQSPRRQELLKQIGIAFDTLLPADAAEAHALEELEAVLGREAPATYVQRVTALKAEAALARMKARGLEPRPVLCADTTVALGRDILSKPESDAHAVEMLSRLAGGTHRVLTAVCVVTPRKRAAALSVSSVTIAPMTPAQIRAYVASGEPRGKAGAYAIQGRMAAWVAKITGSHSGIMGLPLHETAALLRDFRLAAPNFETPA</sequence>
<evidence type="ECO:0000256" key="4">
    <source>
        <dbReference type="HAMAP-Rule" id="MF_00528"/>
    </source>
</evidence>
<keyword evidence="5" id="KW-1185">Reference proteome</keyword>
<dbReference type="NCBIfam" id="TIGR00172">
    <property type="entry name" value="maf"/>
    <property type="match status" value="1"/>
</dbReference>
<comment type="function">
    <text evidence="4">Nucleoside triphosphate pyrophosphatase that hydrolyzes dTTP and UTP. May have a dual role in cell division arrest and in preventing the incorporation of modified nucleotides into cellular nucleic acids.</text>
</comment>